<gene>
    <name evidence="2" type="ORF">MUK42_01838</name>
</gene>
<feature type="region of interest" description="Disordered" evidence="1">
    <location>
        <begin position="411"/>
        <end position="471"/>
    </location>
</feature>
<organism evidence="2 3">
    <name type="scientific">Musa troglodytarum</name>
    <name type="common">fe'i banana</name>
    <dbReference type="NCBI Taxonomy" id="320322"/>
    <lineage>
        <taxon>Eukaryota</taxon>
        <taxon>Viridiplantae</taxon>
        <taxon>Streptophyta</taxon>
        <taxon>Embryophyta</taxon>
        <taxon>Tracheophyta</taxon>
        <taxon>Spermatophyta</taxon>
        <taxon>Magnoliopsida</taxon>
        <taxon>Liliopsida</taxon>
        <taxon>Zingiberales</taxon>
        <taxon>Musaceae</taxon>
        <taxon>Musa</taxon>
    </lineage>
</organism>
<evidence type="ECO:0000313" key="2">
    <source>
        <dbReference type="EMBL" id="URD93533.1"/>
    </source>
</evidence>
<dbReference type="EMBL" id="CP097505">
    <property type="protein sequence ID" value="URD93533.1"/>
    <property type="molecule type" value="Genomic_DNA"/>
</dbReference>
<feature type="compositionally biased region" description="Acidic residues" evidence="1">
    <location>
        <begin position="424"/>
        <end position="436"/>
    </location>
</feature>
<sequence>MHACMPAYASSLSGDVDHGSTGGLLVLDDHSAGRVHAAGVAPVPVLVPVRRPALPAPPSTARHSRPLRVLPVRQLPRRRRPGLALVQAHCLHQLVEEPRLLQPWRAHRFLYRRLHLHGRLHHRLHPGHPLVPSQHRHRRPLLEDEVALGGLSAVLHLHLALHLGLVPHLGGEIAPRRAHPPGEPLEPLRSDLRLAVHVPPLRVAVHLDGRREILEGAGLHRVRPVVEVVGWHVEGADGRHRGPEIGVDGAGVDDREGHAPAHVPPVDGRIDLAERAVGPWSRQLGCRWLAKRISVPCVLVAVIRHKDLKDGPVGVSGDDNGGGLDAGLAVDTMPKPGAVVPIGLGDGEDDVGGLVVEGSDGGVRHVGHRRRLAVVERSADGDGVLEHHGHDPATVCQAAEKGGVAGDVLVDAPEGARGHGDGSDGSEDLDAVDPDGTDAGLLGAGDGEGQSEDHARPREGAVRGVGVVGGDRRRADGVSEVLSEDDDRAVRGVAREGGGEGGVQVFQ</sequence>
<feature type="compositionally biased region" description="Basic and acidic residues" evidence="1">
    <location>
        <begin position="451"/>
        <end position="461"/>
    </location>
</feature>
<evidence type="ECO:0000256" key="1">
    <source>
        <dbReference type="SAM" id="MobiDB-lite"/>
    </source>
</evidence>
<evidence type="ECO:0000313" key="3">
    <source>
        <dbReference type="Proteomes" id="UP001055439"/>
    </source>
</evidence>
<protein>
    <submittedName>
        <fullName evidence="2">Uncharacterized protein</fullName>
    </submittedName>
</protein>
<dbReference type="AlphaFoldDB" id="A0A9E7FDL9"/>
<reference evidence="2" key="1">
    <citation type="submission" date="2022-05" db="EMBL/GenBank/DDBJ databases">
        <title>The Musa troglodytarum L. genome provides insights into the mechanism of non-climacteric behaviour and enrichment of carotenoids.</title>
        <authorList>
            <person name="Wang J."/>
        </authorList>
    </citation>
    <scope>NUCLEOTIDE SEQUENCE</scope>
    <source>
        <tissue evidence="2">Leaf</tissue>
    </source>
</reference>
<keyword evidence="3" id="KW-1185">Reference proteome</keyword>
<accession>A0A9E7FDL9</accession>
<proteinExistence type="predicted"/>
<name>A0A9E7FDL9_9LILI</name>
<dbReference type="Proteomes" id="UP001055439">
    <property type="component" value="Chromosome 3"/>
</dbReference>